<dbReference type="PIRSF" id="PIRSF005917">
    <property type="entry name" value="MTase_YraL"/>
    <property type="match status" value="1"/>
</dbReference>
<organism evidence="9 10">
    <name type="scientific">Acidaminobacter hydrogenoformans DSM 2784</name>
    <dbReference type="NCBI Taxonomy" id="1120920"/>
    <lineage>
        <taxon>Bacteria</taxon>
        <taxon>Bacillati</taxon>
        <taxon>Bacillota</taxon>
        <taxon>Clostridia</taxon>
        <taxon>Peptostreptococcales</taxon>
        <taxon>Acidaminobacteraceae</taxon>
        <taxon>Acidaminobacter</taxon>
    </lineage>
</organism>
<protein>
    <recommendedName>
        <fullName evidence="6">Ribosomal RNA small subunit methyltransferase I</fullName>
        <ecNumber evidence="6">2.1.1.198</ecNumber>
    </recommendedName>
    <alternativeName>
        <fullName evidence="6">16S rRNA 2'-O-ribose C1402 methyltransferase</fullName>
    </alternativeName>
    <alternativeName>
        <fullName evidence="6">rRNA (cytidine-2'-O-)-methyltransferase RsmI</fullName>
    </alternativeName>
</protein>
<evidence type="ECO:0000256" key="4">
    <source>
        <dbReference type="ARBA" id="ARBA00022679"/>
    </source>
</evidence>
<dbReference type="FunFam" id="3.30.950.10:FF:000002">
    <property type="entry name" value="Ribosomal RNA small subunit methyltransferase I"/>
    <property type="match status" value="1"/>
</dbReference>
<feature type="domain" description="RsmI HTH" evidence="8">
    <location>
        <begin position="234"/>
        <end position="276"/>
    </location>
</feature>
<dbReference type="Gene3D" id="3.40.1010.10">
    <property type="entry name" value="Cobalt-precorrin-4 Transmethylase, Domain 1"/>
    <property type="match status" value="1"/>
</dbReference>
<keyword evidence="5 6" id="KW-0949">S-adenosyl-L-methionine</keyword>
<dbReference type="InterPro" id="IPR018063">
    <property type="entry name" value="SAM_MeTrfase_RsmI_CS"/>
</dbReference>
<keyword evidence="10" id="KW-1185">Reference proteome</keyword>
<dbReference type="CDD" id="cd11648">
    <property type="entry name" value="RsmI"/>
    <property type="match status" value="1"/>
</dbReference>
<dbReference type="InterPro" id="IPR035996">
    <property type="entry name" value="4pyrrol_Methylase_sf"/>
</dbReference>
<accession>A0A1G5RYL6</accession>
<comment type="function">
    <text evidence="6">Catalyzes the 2'-O-methylation of the ribose of cytidine 1402 (C1402) in 16S rRNA.</text>
</comment>
<feature type="domain" description="Tetrapyrrole methylase" evidence="7">
    <location>
        <begin position="5"/>
        <end position="203"/>
    </location>
</feature>
<evidence type="ECO:0000259" key="7">
    <source>
        <dbReference type="Pfam" id="PF00590"/>
    </source>
</evidence>
<dbReference type="PANTHER" id="PTHR46111:SF1">
    <property type="entry name" value="RIBOSOMAL RNA SMALL SUBUNIT METHYLTRANSFERASE I"/>
    <property type="match status" value="1"/>
</dbReference>
<dbReference type="EMBL" id="FMWL01000006">
    <property type="protein sequence ID" value="SCZ79214.1"/>
    <property type="molecule type" value="Genomic_DNA"/>
</dbReference>
<dbReference type="InterPro" id="IPR014777">
    <property type="entry name" value="4pyrrole_Mease_sub1"/>
</dbReference>
<sequence>MTGTLFVCGTPIGNLGDISRRLEEVLQQADLVAAEDTRRSSQLLNHLGIRKPLVSYHEHNLRKSGEALMEKLKSGMNIALVSDAGMPGISDPGEVLIESCIREGIHVELIAGPVAGIHALILSGLPTARFAFEGFPDRNKKTRRSQFEALVRDERTLIFYEAPHRLEATLKDMLACFGDRRIAVARELTKRYEEFVRGTVTEAIRHFEAQAPKGEFVIVLAGADPLEAGTDGAEAPEEDEVLRELMNRVEEGMSRKDAAAEVAALYGLSKKEVYKLSTQV</sequence>
<keyword evidence="1 6" id="KW-0963">Cytoplasm</keyword>
<dbReference type="Pfam" id="PF00590">
    <property type="entry name" value="TP_methylase"/>
    <property type="match status" value="1"/>
</dbReference>
<dbReference type="AlphaFoldDB" id="A0A1G5RYL6"/>
<evidence type="ECO:0000256" key="5">
    <source>
        <dbReference type="ARBA" id="ARBA00022691"/>
    </source>
</evidence>
<dbReference type="SUPFAM" id="SSF53790">
    <property type="entry name" value="Tetrapyrrole methylase"/>
    <property type="match status" value="1"/>
</dbReference>
<keyword evidence="2 6" id="KW-0698">rRNA processing</keyword>
<comment type="subcellular location">
    <subcellularLocation>
        <location evidence="6">Cytoplasm</location>
    </subcellularLocation>
</comment>
<dbReference type="RefSeq" id="WP_207646435.1">
    <property type="nucleotide sequence ID" value="NZ_FMWL01000006.1"/>
</dbReference>
<evidence type="ECO:0000313" key="10">
    <source>
        <dbReference type="Proteomes" id="UP000199208"/>
    </source>
</evidence>
<dbReference type="GO" id="GO:0070677">
    <property type="term" value="F:rRNA (cytosine-2'-O-)-methyltransferase activity"/>
    <property type="evidence" value="ECO:0007669"/>
    <property type="project" value="UniProtKB-UniRule"/>
</dbReference>
<dbReference type="FunFam" id="3.40.1010.10:FF:000007">
    <property type="entry name" value="Ribosomal RNA small subunit methyltransferase I"/>
    <property type="match status" value="1"/>
</dbReference>
<dbReference type="GO" id="GO:0005737">
    <property type="term" value="C:cytoplasm"/>
    <property type="evidence" value="ECO:0007669"/>
    <property type="project" value="UniProtKB-SubCell"/>
</dbReference>
<evidence type="ECO:0000313" key="9">
    <source>
        <dbReference type="EMBL" id="SCZ79214.1"/>
    </source>
</evidence>
<dbReference type="Proteomes" id="UP000199208">
    <property type="component" value="Unassembled WGS sequence"/>
</dbReference>
<dbReference type="InterPro" id="IPR008189">
    <property type="entry name" value="rRNA_ssu_MeTfrase_I"/>
</dbReference>
<dbReference type="InterPro" id="IPR014776">
    <property type="entry name" value="4pyrrole_Mease_sub2"/>
</dbReference>
<dbReference type="InterPro" id="IPR000878">
    <property type="entry name" value="4pyrrol_Mease"/>
</dbReference>
<dbReference type="Pfam" id="PF23016">
    <property type="entry name" value="RsmI_C"/>
    <property type="match status" value="1"/>
</dbReference>
<evidence type="ECO:0000256" key="2">
    <source>
        <dbReference type="ARBA" id="ARBA00022552"/>
    </source>
</evidence>
<dbReference type="Gene3D" id="3.30.950.10">
    <property type="entry name" value="Methyltransferase, Cobalt-precorrin-4 Transmethylase, Domain 2"/>
    <property type="match status" value="1"/>
</dbReference>
<evidence type="ECO:0000259" key="8">
    <source>
        <dbReference type="Pfam" id="PF23016"/>
    </source>
</evidence>
<dbReference type="NCBIfam" id="TIGR00096">
    <property type="entry name" value="16S rRNA (cytidine(1402)-2'-O)-methyltransferase"/>
    <property type="match status" value="1"/>
</dbReference>
<dbReference type="EC" id="2.1.1.198" evidence="6"/>
<keyword evidence="4 6" id="KW-0808">Transferase</keyword>
<comment type="similarity">
    <text evidence="6">Belongs to the methyltransferase superfamily. RsmI family.</text>
</comment>
<dbReference type="STRING" id="1120920.SAMN03080599_01650"/>
<gene>
    <name evidence="6" type="primary">rsmI</name>
    <name evidence="9" type="ORF">SAMN03080599_01650</name>
</gene>
<name>A0A1G5RYL6_9FIRM</name>
<dbReference type="HAMAP" id="MF_01877">
    <property type="entry name" value="16SrRNA_methyltr_I"/>
    <property type="match status" value="1"/>
</dbReference>
<keyword evidence="3 6" id="KW-0489">Methyltransferase</keyword>
<evidence type="ECO:0000256" key="1">
    <source>
        <dbReference type="ARBA" id="ARBA00022490"/>
    </source>
</evidence>
<dbReference type="InterPro" id="IPR053910">
    <property type="entry name" value="RsmI_HTH"/>
</dbReference>
<evidence type="ECO:0000256" key="6">
    <source>
        <dbReference type="HAMAP-Rule" id="MF_01877"/>
    </source>
</evidence>
<proteinExistence type="inferred from homology"/>
<dbReference type="PANTHER" id="PTHR46111">
    <property type="entry name" value="RIBOSOMAL RNA SMALL SUBUNIT METHYLTRANSFERASE I"/>
    <property type="match status" value="1"/>
</dbReference>
<reference evidence="9 10" key="1">
    <citation type="submission" date="2016-10" db="EMBL/GenBank/DDBJ databases">
        <authorList>
            <person name="de Groot N.N."/>
        </authorList>
    </citation>
    <scope>NUCLEOTIDE SEQUENCE [LARGE SCALE GENOMIC DNA]</scope>
    <source>
        <strain evidence="9 10">DSM 2784</strain>
    </source>
</reference>
<comment type="catalytic activity">
    <reaction evidence="6">
        <text>cytidine(1402) in 16S rRNA + S-adenosyl-L-methionine = 2'-O-methylcytidine(1402) in 16S rRNA + S-adenosyl-L-homocysteine + H(+)</text>
        <dbReference type="Rhea" id="RHEA:42924"/>
        <dbReference type="Rhea" id="RHEA-COMP:10285"/>
        <dbReference type="Rhea" id="RHEA-COMP:10286"/>
        <dbReference type="ChEBI" id="CHEBI:15378"/>
        <dbReference type="ChEBI" id="CHEBI:57856"/>
        <dbReference type="ChEBI" id="CHEBI:59789"/>
        <dbReference type="ChEBI" id="CHEBI:74495"/>
        <dbReference type="ChEBI" id="CHEBI:82748"/>
        <dbReference type="EC" id="2.1.1.198"/>
    </reaction>
</comment>
<dbReference type="PROSITE" id="PS01296">
    <property type="entry name" value="RSMI"/>
    <property type="match status" value="1"/>
</dbReference>
<evidence type="ECO:0000256" key="3">
    <source>
        <dbReference type="ARBA" id="ARBA00022603"/>
    </source>
</evidence>